<proteinExistence type="inferred from homology"/>
<feature type="domain" description="MRH" evidence="10">
    <location>
        <begin position="174"/>
        <end position="302"/>
    </location>
</feature>
<feature type="compositionally biased region" description="Polar residues" evidence="8">
    <location>
        <begin position="367"/>
        <end position="391"/>
    </location>
</feature>
<evidence type="ECO:0000256" key="8">
    <source>
        <dbReference type="SAM" id="MobiDB-lite"/>
    </source>
</evidence>
<feature type="region of interest" description="Disordered" evidence="8">
    <location>
        <begin position="504"/>
        <end position="536"/>
    </location>
</feature>
<feature type="region of interest" description="Disordered" evidence="8">
    <location>
        <begin position="439"/>
        <end position="470"/>
    </location>
</feature>
<keyword evidence="6" id="KW-0256">Endoplasmic reticulum</keyword>
<evidence type="ECO:0000256" key="6">
    <source>
        <dbReference type="ARBA" id="ARBA00022824"/>
    </source>
</evidence>
<reference evidence="11 12" key="1">
    <citation type="submission" date="2021-02" db="EMBL/GenBank/DDBJ databases">
        <title>Variation within the Batrachochytrium salamandrivorans European outbreak.</title>
        <authorList>
            <person name="Kelly M."/>
            <person name="Pasmans F."/>
            <person name="Shea T.P."/>
            <person name="Munoz J.F."/>
            <person name="Carranza S."/>
            <person name="Cuomo C.A."/>
            <person name="Martel A."/>
        </authorList>
    </citation>
    <scope>NUCLEOTIDE SEQUENCE [LARGE SCALE GENOMIC DNA]</scope>
    <source>
        <strain evidence="11 12">AMFP18/2</strain>
    </source>
</reference>
<evidence type="ECO:0000256" key="7">
    <source>
        <dbReference type="ARBA" id="ARBA00023157"/>
    </source>
</evidence>
<feature type="compositionally biased region" description="Basic and acidic residues" evidence="8">
    <location>
        <begin position="586"/>
        <end position="595"/>
    </location>
</feature>
<dbReference type="PROSITE" id="PS51914">
    <property type="entry name" value="MRH"/>
    <property type="match status" value="1"/>
</dbReference>
<feature type="chain" id="PRO_5045791479" description="Protein OS-9 homolog" evidence="9">
    <location>
        <begin position="27"/>
        <end position="636"/>
    </location>
</feature>
<dbReference type="PANTHER" id="PTHR15414">
    <property type="entry name" value="OS-9-RELATED"/>
    <property type="match status" value="1"/>
</dbReference>
<dbReference type="Pfam" id="PF07915">
    <property type="entry name" value="PRKCSH"/>
    <property type="match status" value="1"/>
</dbReference>
<feature type="compositionally biased region" description="Acidic residues" evidence="8">
    <location>
        <begin position="509"/>
        <end position="525"/>
    </location>
</feature>
<evidence type="ECO:0000313" key="11">
    <source>
        <dbReference type="EMBL" id="KAH6592762.1"/>
    </source>
</evidence>
<keyword evidence="4 9" id="KW-0732">Signal</keyword>
<dbReference type="InterPro" id="IPR045149">
    <property type="entry name" value="OS-9-like"/>
</dbReference>
<organism evidence="11 12">
    <name type="scientific">Batrachochytrium salamandrivorans</name>
    <dbReference type="NCBI Taxonomy" id="1357716"/>
    <lineage>
        <taxon>Eukaryota</taxon>
        <taxon>Fungi</taxon>
        <taxon>Fungi incertae sedis</taxon>
        <taxon>Chytridiomycota</taxon>
        <taxon>Chytridiomycota incertae sedis</taxon>
        <taxon>Chytridiomycetes</taxon>
        <taxon>Rhizophydiales</taxon>
        <taxon>Rhizophydiales incertae sedis</taxon>
        <taxon>Batrachochytrium</taxon>
    </lineage>
</organism>
<evidence type="ECO:0000256" key="9">
    <source>
        <dbReference type="SAM" id="SignalP"/>
    </source>
</evidence>
<feature type="compositionally biased region" description="Basic and acidic residues" evidence="8">
    <location>
        <begin position="604"/>
        <end position="625"/>
    </location>
</feature>
<dbReference type="EMBL" id="JAFCIX010000371">
    <property type="protein sequence ID" value="KAH6592762.1"/>
    <property type="molecule type" value="Genomic_DNA"/>
</dbReference>
<comment type="subcellular location">
    <subcellularLocation>
        <location evidence="1">Endoplasmic reticulum membrane</location>
        <topology evidence="1">Peripheral membrane protein</topology>
        <orientation evidence="1">Lumenal side</orientation>
    </subcellularLocation>
</comment>
<keyword evidence="5" id="KW-0430">Lectin</keyword>
<dbReference type="InterPro" id="IPR044865">
    <property type="entry name" value="MRH_dom"/>
</dbReference>
<dbReference type="Proteomes" id="UP001648503">
    <property type="component" value="Unassembled WGS sequence"/>
</dbReference>
<feature type="region of interest" description="Disordered" evidence="8">
    <location>
        <begin position="364"/>
        <end position="419"/>
    </location>
</feature>
<evidence type="ECO:0000256" key="5">
    <source>
        <dbReference type="ARBA" id="ARBA00022734"/>
    </source>
</evidence>
<evidence type="ECO:0000313" key="12">
    <source>
        <dbReference type="Proteomes" id="UP001648503"/>
    </source>
</evidence>
<keyword evidence="7" id="KW-1015">Disulfide bond</keyword>
<comment type="similarity">
    <text evidence="2">Belongs to the OS-9 family.</text>
</comment>
<name>A0ABQ8F8Q1_9FUNG</name>
<dbReference type="PANTHER" id="PTHR15414:SF0">
    <property type="entry name" value="ENDOPLASMIC RETICULUM LECTIN 1"/>
    <property type="match status" value="1"/>
</dbReference>
<evidence type="ECO:0000256" key="1">
    <source>
        <dbReference type="ARBA" id="ARBA00004367"/>
    </source>
</evidence>
<accession>A0ABQ8F8Q1</accession>
<feature type="signal peptide" evidence="9">
    <location>
        <begin position="1"/>
        <end position="26"/>
    </location>
</feature>
<gene>
    <name evidence="11" type="ORF">BASA50_007812</name>
</gene>
<evidence type="ECO:0000259" key="10">
    <source>
        <dbReference type="PROSITE" id="PS51914"/>
    </source>
</evidence>
<evidence type="ECO:0000256" key="4">
    <source>
        <dbReference type="ARBA" id="ARBA00022729"/>
    </source>
</evidence>
<evidence type="ECO:0000256" key="3">
    <source>
        <dbReference type="ARBA" id="ARBA00018727"/>
    </source>
</evidence>
<protein>
    <recommendedName>
        <fullName evidence="3">Protein OS-9 homolog</fullName>
    </recommendedName>
</protein>
<feature type="compositionally biased region" description="Basic and acidic residues" evidence="8">
    <location>
        <begin position="449"/>
        <end position="462"/>
    </location>
</feature>
<dbReference type="Gene3D" id="2.70.130.10">
    <property type="entry name" value="Mannose-6-phosphate receptor binding domain"/>
    <property type="match status" value="1"/>
</dbReference>
<sequence>MTWMRLSWPRQAGVALLWLLCSLACAETPDADTAAAGSSSGSSSTTAATSGEAAAFAAIGVDMFAKPDYRMVFSLDWINANQLKDLEQQDGMSLMMMTRSVASNVDMSFACLIPNPPSLLAIPPLVASTALNNEDTATQAQKGTSEQSDSAHAVDNVLFRREALLAAQKLLRSIKCLYHVPGGYWTYELCMGGKIRQFYHTAETTEDRKKKPPGSTPTEYILGRSGNIKSEDVVLQTDLSGSAWVLKETWGGGTMCDLTGVPRETIIEYHCSQVSEDTITSLREVSSCRYLIVIKTFKLCRNSIFVRQRAKSAPAIECRPVQPTLDELSDPKGDANVPTSETTLKKTSINRPRMNLQQVLNYERDSGNSPFADQSTTESDSHDGSQPASPNSDKRAKSGVDSESPLVSETEADTEGSKYRVNVKGHLDLGADFLDSFQKPQQQQNQQTGDHREGVNDDKSTDADDENDDNISESIREFIRSVASKMDLDESTLESVLESIDSLGQFDSIENDDGSDSDSDDDQGAGDDGQQRHHEIDFKAFPKLFKLLDIIKVSSQEDDADADNIWNIERDETDDTGNRVGTAQTHHSDAKKTQSEKSASSNTDEIKSEQRRPPSDQSEDSKDSQDNLDQQQKGAN</sequence>
<evidence type="ECO:0000256" key="2">
    <source>
        <dbReference type="ARBA" id="ARBA00009918"/>
    </source>
</evidence>
<comment type="caution">
    <text evidence="11">The sequence shown here is derived from an EMBL/GenBank/DDBJ whole genome shotgun (WGS) entry which is preliminary data.</text>
</comment>
<dbReference type="SUPFAM" id="SSF50911">
    <property type="entry name" value="Mannose 6-phosphate receptor domain"/>
    <property type="match status" value="1"/>
</dbReference>
<feature type="region of interest" description="Disordered" evidence="8">
    <location>
        <begin position="554"/>
        <end position="636"/>
    </location>
</feature>
<feature type="compositionally biased region" description="Polar residues" evidence="8">
    <location>
        <begin position="627"/>
        <end position="636"/>
    </location>
</feature>
<keyword evidence="12" id="KW-1185">Reference proteome</keyword>
<dbReference type="InterPro" id="IPR009011">
    <property type="entry name" value="Man6P_isomerase_rcpt-bd_dom_sf"/>
</dbReference>
<dbReference type="InterPro" id="IPR012913">
    <property type="entry name" value="OS9-like_dom"/>
</dbReference>